<dbReference type="PANTHER" id="PTHR43046:SF14">
    <property type="entry name" value="MUTT_NUDIX FAMILY PROTEIN"/>
    <property type="match status" value="1"/>
</dbReference>
<dbReference type="InterPro" id="IPR000086">
    <property type="entry name" value="NUDIX_hydrolase_dom"/>
</dbReference>
<evidence type="ECO:0000256" key="1">
    <source>
        <dbReference type="ARBA" id="ARBA00001946"/>
    </source>
</evidence>
<protein>
    <submittedName>
        <fullName evidence="4">NUDIX hydrolase</fullName>
    </submittedName>
</protein>
<evidence type="ECO:0000313" key="5">
    <source>
        <dbReference type="Proteomes" id="UP001597079"/>
    </source>
</evidence>
<dbReference type="Proteomes" id="UP001597079">
    <property type="component" value="Unassembled WGS sequence"/>
</dbReference>
<gene>
    <name evidence="4" type="ORF">ACFSB2_22355</name>
</gene>
<dbReference type="PROSITE" id="PS51462">
    <property type="entry name" value="NUDIX"/>
    <property type="match status" value="1"/>
</dbReference>
<proteinExistence type="predicted"/>
<dbReference type="GO" id="GO:0016787">
    <property type="term" value="F:hydrolase activity"/>
    <property type="evidence" value="ECO:0007669"/>
    <property type="project" value="UniProtKB-KW"/>
</dbReference>
<reference evidence="5" key="1">
    <citation type="journal article" date="2019" name="Int. J. Syst. Evol. Microbiol.">
        <title>The Global Catalogue of Microorganisms (GCM) 10K type strain sequencing project: providing services to taxonomists for standard genome sequencing and annotation.</title>
        <authorList>
            <consortium name="The Broad Institute Genomics Platform"/>
            <consortium name="The Broad Institute Genome Sequencing Center for Infectious Disease"/>
            <person name="Wu L."/>
            <person name="Ma J."/>
        </authorList>
    </citation>
    <scope>NUCLEOTIDE SEQUENCE [LARGE SCALE GENOMIC DNA]</scope>
    <source>
        <strain evidence="5">CGMCC 1.12286</strain>
    </source>
</reference>
<dbReference type="Gene3D" id="3.90.79.10">
    <property type="entry name" value="Nucleoside Triphosphate Pyrophosphohydrolase"/>
    <property type="match status" value="1"/>
</dbReference>
<keyword evidence="2 4" id="KW-0378">Hydrolase</keyword>
<evidence type="ECO:0000256" key="2">
    <source>
        <dbReference type="ARBA" id="ARBA00022801"/>
    </source>
</evidence>
<evidence type="ECO:0000313" key="4">
    <source>
        <dbReference type="EMBL" id="MFD1677408.1"/>
    </source>
</evidence>
<dbReference type="EMBL" id="JBHUCX010000092">
    <property type="protein sequence ID" value="MFD1677408.1"/>
    <property type="molecule type" value="Genomic_DNA"/>
</dbReference>
<dbReference type="PANTHER" id="PTHR43046">
    <property type="entry name" value="GDP-MANNOSE MANNOSYL HYDROLASE"/>
    <property type="match status" value="1"/>
</dbReference>
<name>A0ABW4JQH8_9BACL</name>
<comment type="caution">
    <text evidence="4">The sequence shown here is derived from an EMBL/GenBank/DDBJ whole genome shotgun (WGS) entry which is preliminary data.</text>
</comment>
<sequence>MAEERTHDSAGCAIFDESGKVLLVHQTYGKKLWHLPGGIAELGESPWIVAKRECMEEVSIDVELGPLSGLYFLSHRNAYVFIFKATKFTGEPTPDGAEIDQWGYFDVNDLPSPMENFTVTRIRDAHGYNGIVTLRDQNVRDYRVGGSDVW</sequence>
<dbReference type="Pfam" id="PF00293">
    <property type="entry name" value="NUDIX"/>
    <property type="match status" value="1"/>
</dbReference>
<keyword evidence="5" id="KW-1185">Reference proteome</keyword>
<dbReference type="SUPFAM" id="SSF55811">
    <property type="entry name" value="Nudix"/>
    <property type="match status" value="1"/>
</dbReference>
<organism evidence="4 5">
    <name type="scientific">Alicyclobacillus fodiniaquatilis</name>
    <dbReference type="NCBI Taxonomy" id="1661150"/>
    <lineage>
        <taxon>Bacteria</taxon>
        <taxon>Bacillati</taxon>
        <taxon>Bacillota</taxon>
        <taxon>Bacilli</taxon>
        <taxon>Bacillales</taxon>
        <taxon>Alicyclobacillaceae</taxon>
        <taxon>Alicyclobacillus</taxon>
    </lineage>
</organism>
<dbReference type="RefSeq" id="WP_377945302.1">
    <property type="nucleotide sequence ID" value="NZ_JBHUCX010000092.1"/>
</dbReference>
<comment type="cofactor">
    <cofactor evidence="1">
        <name>Mg(2+)</name>
        <dbReference type="ChEBI" id="CHEBI:18420"/>
    </cofactor>
</comment>
<evidence type="ECO:0000259" key="3">
    <source>
        <dbReference type="PROSITE" id="PS51462"/>
    </source>
</evidence>
<dbReference type="InterPro" id="IPR015797">
    <property type="entry name" value="NUDIX_hydrolase-like_dom_sf"/>
</dbReference>
<feature type="domain" description="Nudix hydrolase" evidence="3">
    <location>
        <begin position="5"/>
        <end position="127"/>
    </location>
</feature>
<accession>A0ABW4JQH8</accession>